<dbReference type="InterPro" id="IPR006328">
    <property type="entry name" value="2-HAD"/>
</dbReference>
<accession>A0A8J6MV51</accession>
<dbReference type="InterPro" id="IPR051540">
    <property type="entry name" value="S-2-haloacid_dehalogenase"/>
</dbReference>
<evidence type="ECO:0000313" key="3">
    <source>
        <dbReference type="EMBL" id="MBC8175952.1"/>
    </source>
</evidence>
<reference evidence="3 4" key="1">
    <citation type="submission" date="2020-08" db="EMBL/GenBank/DDBJ databases">
        <title>Bridging the membrane lipid divide: bacteria of the FCB group superphylum have the potential to synthesize archaeal ether lipids.</title>
        <authorList>
            <person name="Villanueva L."/>
            <person name="Von Meijenfeldt F.A.B."/>
            <person name="Westbye A.B."/>
            <person name="Yadav S."/>
            <person name="Hopmans E.C."/>
            <person name="Dutilh B.E."/>
            <person name="Sinninghe Damste J.S."/>
        </authorList>
    </citation>
    <scope>NUCLEOTIDE SEQUENCE [LARGE SCALE GENOMIC DNA]</scope>
    <source>
        <strain evidence="3">NIOZ-UU27</strain>
    </source>
</reference>
<dbReference type="Gene3D" id="1.10.150.240">
    <property type="entry name" value="Putative phosphatase, domain 2"/>
    <property type="match status" value="1"/>
</dbReference>
<dbReference type="CDD" id="cd02588">
    <property type="entry name" value="HAD_L2-DEX"/>
    <property type="match status" value="1"/>
</dbReference>
<dbReference type="Gene3D" id="3.40.50.1000">
    <property type="entry name" value="HAD superfamily/HAD-like"/>
    <property type="match status" value="1"/>
</dbReference>
<proteinExistence type="inferred from homology"/>
<dbReference type="PANTHER" id="PTHR43316">
    <property type="entry name" value="HYDROLASE, HALOACID DELAHOGENASE-RELATED"/>
    <property type="match status" value="1"/>
</dbReference>
<keyword evidence="2" id="KW-0378">Hydrolase</keyword>
<dbReference type="SUPFAM" id="SSF56784">
    <property type="entry name" value="HAD-like"/>
    <property type="match status" value="1"/>
</dbReference>
<name>A0A8J6MV51_9DELT</name>
<comment type="similarity">
    <text evidence="1">Belongs to the HAD-like hydrolase superfamily. S-2-haloalkanoic acid dehalogenase family.</text>
</comment>
<dbReference type="AlphaFoldDB" id="A0A8J6MV51"/>
<dbReference type="Proteomes" id="UP000650524">
    <property type="component" value="Unassembled WGS sequence"/>
</dbReference>
<protein>
    <submittedName>
        <fullName evidence="3">Haloacid dehalogenase type II</fullName>
    </submittedName>
</protein>
<dbReference type="NCBIfam" id="TIGR01493">
    <property type="entry name" value="HAD-SF-IA-v2"/>
    <property type="match status" value="1"/>
</dbReference>
<dbReference type="EMBL" id="JACNJD010000058">
    <property type="protein sequence ID" value="MBC8175952.1"/>
    <property type="molecule type" value="Genomic_DNA"/>
</dbReference>
<dbReference type="InterPro" id="IPR023198">
    <property type="entry name" value="PGP-like_dom2"/>
</dbReference>
<dbReference type="InterPro" id="IPR006439">
    <property type="entry name" value="HAD-SF_hydro_IA"/>
</dbReference>
<organism evidence="3 4">
    <name type="scientific">Candidatus Desulfacyla euxinica</name>
    <dbReference type="NCBI Taxonomy" id="2841693"/>
    <lineage>
        <taxon>Bacteria</taxon>
        <taxon>Deltaproteobacteria</taxon>
        <taxon>Candidatus Desulfacyla</taxon>
    </lineage>
</organism>
<dbReference type="InterPro" id="IPR023214">
    <property type="entry name" value="HAD_sf"/>
</dbReference>
<dbReference type="SFLD" id="SFLDS00003">
    <property type="entry name" value="Haloacid_Dehalogenase"/>
    <property type="match status" value="1"/>
</dbReference>
<dbReference type="GO" id="GO:0019120">
    <property type="term" value="F:hydrolase activity, acting on acid halide bonds, in C-halide compounds"/>
    <property type="evidence" value="ECO:0007669"/>
    <property type="project" value="InterPro"/>
</dbReference>
<dbReference type="Pfam" id="PF00702">
    <property type="entry name" value="Hydrolase"/>
    <property type="match status" value="1"/>
</dbReference>
<dbReference type="SFLD" id="SFLDG01129">
    <property type="entry name" value="C1.5:_HAD__Beta-PGM__Phosphata"/>
    <property type="match status" value="1"/>
</dbReference>
<comment type="caution">
    <text evidence="3">The sequence shown here is derived from an EMBL/GenBank/DDBJ whole genome shotgun (WGS) entry which is preliminary data.</text>
</comment>
<evidence type="ECO:0000256" key="2">
    <source>
        <dbReference type="ARBA" id="ARBA00022801"/>
    </source>
</evidence>
<evidence type="ECO:0000313" key="4">
    <source>
        <dbReference type="Proteomes" id="UP000650524"/>
    </source>
</evidence>
<dbReference type="NCBIfam" id="TIGR01428">
    <property type="entry name" value="HAD_type_II"/>
    <property type="match status" value="1"/>
</dbReference>
<dbReference type="PANTHER" id="PTHR43316:SF3">
    <property type="entry name" value="HALOACID DEHALOGENASE, TYPE II (AFU_ORTHOLOGUE AFUA_2G07750)-RELATED"/>
    <property type="match status" value="1"/>
</dbReference>
<dbReference type="InterPro" id="IPR036412">
    <property type="entry name" value="HAD-like_sf"/>
</dbReference>
<sequence length="231" mass="26646">MDRFPEIKALTFDVFGTVLDLGGSLKPFIGDFLKSKRSDVLPQDFWDQWRSRQRIEQYQDTMLALGHSGYLETARRGFVWTLELYGIQASIDEVKEFMTAWDDLSPYPEVVPALERLKTRFKLVALSNGDAHYLDHVTQNRIQWDFDDVISVDVVGYFKPHPGIYRRAARMLELEVGECMMVSAHPFDIIGSRACGYRAAFVDRYRFPYGDPPYEPDIRVEDFTGLADALL</sequence>
<evidence type="ECO:0000256" key="1">
    <source>
        <dbReference type="ARBA" id="ARBA00008106"/>
    </source>
</evidence>
<dbReference type="PRINTS" id="PR00413">
    <property type="entry name" value="HADHALOGNASE"/>
</dbReference>
<gene>
    <name evidence="3" type="ORF">H8E19_00995</name>
</gene>